<evidence type="ECO:0000256" key="1">
    <source>
        <dbReference type="SAM" id="MobiDB-lite"/>
    </source>
</evidence>
<evidence type="ECO:0000313" key="3">
    <source>
        <dbReference type="EMBL" id="USY17644.1"/>
    </source>
</evidence>
<evidence type="ECO:0000313" key="4">
    <source>
        <dbReference type="Proteomes" id="UP001055940"/>
    </source>
</evidence>
<feature type="domain" description="DUF397" evidence="2">
    <location>
        <begin position="4"/>
        <end position="51"/>
    </location>
</feature>
<name>A0ABY5D0C2_9ACTN</name>
<feature type="compositionally biased region" description="Basic and acidic residues" evidence="1">
    <location>
        <begin position="13"/>
        <end position="33"/>
    </location>
</feature>
<dbReference type="EMBL" id="CP099837">
    <property type="protein sequence ID" value="USY17644.1"/>
    <property type="molecule type" value="Genomic_DNA"/>
</dbReference>
<dbReference type="Proteomes" id="UP001055940">
    <property type="component" value="Chromosome"/>
</dbReference>
<feature type="region of interest" description="Disordered" evidence="1">
    <location>
        <begin position="1"/>
        <end position="39"/>
    </location>
</feature>
<organism evidence="3 4">
    <name type="scientific">Nocardiopsis exhalans</name>
    <dbReference type="NCBI Taxonomy" id="163604"/>
    <lineage>
        <taxon>Bacteria</taxon>
        <taxon>Bacillati</taxon>
        <taxon>Actinomycetota</taxon>
        <taxon>Actinomycetes</taxon>
        <taxon>Streptosporangiales</taxon>
        <taxon>Nocardiopsidaceae</taxon>
        <taxon>Nocardiopsis</taxon>
    </lineage>
</organism>
<evidence type="ECO:0000259" key="2">
    <source>
        <dbReference type="Pfam" id="PF04149"/>
    </source>
</evidence>
<gene>
    <name evidence="3" type="ORF">NE857_20135</name>
</gene>
<reference evidence="3" key="1">
    <citation type="submission" date="2022-06" db="EMBL/GenBank/DDBJ databases">
        <authorList>
            <person name="Ping M."/>
        </authorList>
    </citation>
    <scope>NUCLEOTIDE SEQUENCE</scope>
    <source>
        <strain evidence="3">JCM11759T</strain>
    </source>
</reference>
<dbReference type="RefSeq" id="WP_184364708.1">
    <property type="nucleotide sequence ID" value="NZ_BAAAJB010000011.1"/>
</dbReference>
<dbReference type="Pfam" id="PF04149">
    <property type="entry name" value="DUF397"/>
    <property type="match status" value="1"/>
</dbReference>
<dbReference type="InterPro" id="IPR007278">
    <property type="entry name" value="DUF397"/>
</dbReference>
<sequence>MTGSWHKSSYSHDGGHCVEARETPSGADVRDTQNRGAATLSFPSAEWHALLMAEARAAR</sequence>
<keyword evidence="4" id="KW-1185">Reference proteome</keyword>
<protein>
    <submittedName>
        <fullName evidence="3">DUF397 domain-containing protein</fullName>
    </submittedName>
</protein>
<accession>A0ABY5D0C2</accession>
<proteinExistence type="predicted"/>